<dbReference type="InterPro" id="IPR002734">
    <property type="entry name" value="RibDG_C"/>
</dbReference>
<dbReference type="RefSeq" id="WP_328958890.1">
    <property type="nucleotide sequence ID" value="NZ_CP108110.1"/>
</dbReference>
<accession>A0ABZ1UB91</accession>
<evidence type="ECO:0000259" key="1">
    <source>
        <dbReference type="PROSITE" id="PS51186"/>
    </source>
</evidence>
<dbReference type="PROSITE" id="PS51186">
    <property type="entry name" value="GNAT"/>
    <property type="match status" value="2"/>
</dbReference>
<dbReference type="SUPFAM" id="SSF53597">
    <property type="entry name" value="Dihydrofolate reductase-like"/>
    <property type="match status" value="1"/>
</dbReference>
<evidence type="ECO:0000313" key="3">
    <source>
        <dbReference type="Proteomes" id="UP001432222"/>
    </source>
</evidence>
<dbReference type="Gene3D" id="3.40.630.30">
    <property type="match status" value="1"/>
</dbReference>
<keyword evidence="3" id="KW-1185">Reference proteome</keyword>
<dbReference type="PANTHER" id="PTHR38011:SF11">
    <property type="entry name" value="2,5-DIAMINO-6-RIBOSYLAMINO-4(3H)-PYRIMIDINONE 5'-PHOSPHATE REDUCTASE"/>
    <property type="match status" value="1"/>
</dbReference>
<gene>
    <name evidence="2" type="ORF">OHA16_38340</name>
</gene>
<dbReference type="EMBL" id="CP108110">
    <property type="protein sequence ID" value="WUQ88343.1"/>
    <property type="molecule type" value="Genomic_DNA"/>
</dbReference>
<dbReference type="PANTHER" id="PTHR38011">
    <property type="entry name" value="DIHYDROFOLATE REDUCTASE FAMILY PROTEIN (AFU_ORTHOLOGUE AFUA_8G06820)"/>
    <property type="match status" value="1"/>
</dbReference>
<dbReference type="Gene3D" id="3.40.430.10">
    <property type="entry name" value="Dihydrofolate Reductase, subunit A"/>
    <property type="match status" value="1"/>
</dbReference>
<dbReference type="Pfam" id="PF01872">
    <property type="entry name" value="RibD_C"/>
    <property type="match status" value="1"/>
</dbReference>
<sequence length="513" mass="55641">MRRLTYYVGTTLDGFVAGPDGKSDFLPFEGDLAAARLAEYPETVPTHGGGRLNPAAATGRRFDTVLMDRAGYESGLAADGSSPYPHLTQYLLSRAPEGRTPDSLDPAVQVVPGDPVAFVRALKGQDGAGIWLRGGADLAGQLIEEIDELVVERHPLATGSGVPLFRAPFRPTAFTLTDSRVFSSGVTLTTYTKENRMQLRPTTEADLDLVTAVTVDEPVGWIEADRYLEELKEGMYRPEWTWIAEQDGRVLARALWWGHATGEHPLALDCLYVDPSVEDRAALGAELVRAGLRAFTEQGATKLPLYNLTLPQGWREDPAAVAATDWRRDAALAAGLTDVVERLRLEWTPDAGLPASSGRLTFTEGTDEEFLDVFRRIAVGSLDGETRRNLALMGAEATAQEEVDFYLGCPGERSWWRLARTPDGEVAGLALPSATPYNRNVGYLGVVPELRGLGYVDDVLAEITRVQVEAGAELITATTDTDNAPMAAAFARAGYRVAQTRLVWSAPETAPHS</sequence>
<reference evidence="2" key="1">
    <citation type="submission" date="2022-10" db="EMBL/GenBank/DDBJ databases">
        <title>The complete genomes of actinobacterial strains from the NBC collection.</title>
        <authorList>
            <person name="Joergensen T.S."/>
            <person name="Alvarez Arevalo M."/>
            <person name="Sterndorff E.B."/>
            <person name="Faurdal D."/>
            <person name="Vuksanovic O."/>
            <person name="Mourched A.-S."/>
            <person name="Charusanti P."/>
            <person name="Shaw S."/>
            <person name="Blin K."/>
            <person name="Weber T."/>
        </authorList>
    </citation>
    <scope>NUCLEOTIDE SEQUENCE</scope>
    <source>
        <strain evidence="2">NBC_00222</strain>
    </source>
</reference>
<dbReference type="Proteomes" id="UP001432222">
    <property type="component" value="Chromosome"/>
</dbReference>
<dbReference type="InterPro" id="IPR024072">
    <property type="entry name" value="DHFR-like_dom_sf"/>
</dbReference>
<feature type="domain" description="N-acetyltransferase" evidence="1">
    <location>
        <begin position="372"/>
        <end position="513"/>
    </location>
</feature>
<dbReference type="InterPro" id="IPR050765">
    <property type="entry name" value="Riboflavin_Biosynth_HTPR"/>
</dbReference>
<organism evidence="2 3">
    <name type="scientific">Kitasatospora purpeofusca</name>
    <dbReference type="NCBI Taxonomy" id="67352"/>
    <lineage>
        <taxon>Bacteria</taxon>
        <taxon>Bacillati</taxon>
        <taxon>Actinomycetota</taxon>
        <taxon>Actinomycetes</taxon>
        <taxon>Kitasatosporales</taxon>
        <taxon>Streptomycetaceae</taxon>
        <taxon>Kitasatospora</taxon>
    </lineage>
</organism>
<feature type="domain" description="N-acetyltransferase" evidence="1">
    <location>
        <begin position="197"/>
        <end position="346"/>
    </location>
</feature>
<evidence type="ECO:0000313" key="2">
    <source>
        <dbReference type="EMBL" id="WUQ88343.1"/>
    </source>
</evidence>
<name>A0ABZ1UB91_9ACTN</name>
<dbReference type="InterPro" id="IPR000182">
    <property type="entry name" value="GNAT_dom"/>
</dbReference>
<protein>
    <submittedName>
        <fullName evidence="2">Dihydrofolate reductase family protein</fullName>
    </submittedName>
</protein>
<dbReference type="SUPFAM" id="SSF55729">
    <property type="entry name" value="Acyl-CoA N-acyltransferases (Nat)"/>
    <property type="match status" value="2"/>
</dbReference>
<dbReference type="InterPro" id="IPR016181">
    <property type="entry name" value="Acyl_CoA_acyltransferase"/>
</dbReference>
<dbReference type="CDD" id="cd04301">
    <property type="entry name" value="NAT_SF"/>
    <property type="match status" value="1"/>
</dbReference>
<proteinExistence type="predicted"/>